<reference evidence="1 2" key="1">
    <citation type="journal article" date="2016" name="Nat. Commun.">
        <title>Thousands of microbial genomes shed light on interconnected biogeochemical processes in an aquifer system.</title>
        <authorList>
            <person name="Anantharaman K."/>
            <person name="Brown C.T."/>
            <person name="Hug L.A."/>
            <person name="Sharon I."/>
            <person name="Castelle C.J."/>
            <person name="Probst A.J."/>
            <person name="Thomas B.C."/>
            <person name="Singh A."/>
            <person name="Wilkins M.J."/>
            <person name="Karaoz U."/>
            <person name="Brodie E.L."/>
            <person name="Williams K.H."/>
            <person name="Hubbard S.S."/>
            <person name="Banfield J.F."/>
        </authorList>
    </citation>
    <scope>NUCLEOTIDE SEQUENCE [LARGE SCALE GENOMIC DNA]</scope>
</reference>
<evidence type="ECO:0000313" key="2">
    <source>
        <dbReference type="Proteomes" id="UP000176480"/>
    </source>
</evidence>
<dbReference type="SUPFAM" id="SSF53474">
    <property type="entry name" value="alpha/beta-Hydrolases"/>
    <property type="match status" value="1"/>
</dbReference>
<comment type="caution">
    <text evidence="1">The sequence shown here is derived from an EMBL/GenBank/DDBJ whole genome shotgun (WGS) entry which is preliminary data.</text>
</comment>
<accession>A0A1F7J6D2</accession>
<dbReference type="Proteomes" id="UP000176480">
    <property type="component" value="Unassembled WGS sequence"/>
</dbReference>
<dbReference type="AlphaFoldDB" id="A0A1F7J6D2"/>
<evidence type="ECO:0000313" key="1">
    <source>
        <dbReference type="EMBL" id="OGK51175.1"/>
    </source>
</evidence>
<organism evidence="1 2">
    <name type="scientific">Candidatus Roizmanbacteria bacterium RIFCSPLOWO2_01_FULL_41_22</name>
    <dbReference type="NCBI Taxonomy" id="1802067"/>
    <lineage>
        <taxon>Bacteria</taxon>
        <taxon>Candidatus Roizmaniibacteriota</taxon>
    </lineage>
</organism>
<proteinExistence type="predicted"/>
<sequence length="504" mass="56230">MSFTTEVMTDVATTEMSAPPEVPVTAALTETDFQEINGYEGVIAQKFGVNGQLEVFSTHAQVFLEKLEDVQSLKGYQKLVQDATDAGIANPDSYVAKKVIEHLGKRAAHPTSSPQPSFSRLSISEDKVIAELAAEDPIQAFSDNLANAIENKTWITDPEDEARYDDIADRAKQIEEQKQTHIYEDGAHKVVSPTENSTEIEFTDEEAEAVVTALAPDVESYTETLQADLTGDESQFARAARTQPDPKSLVERVYQPVENKSEAMKNLPEIIILGGVGHVEATWKERIEFYQKQGLRCRYIQCPDFAEGETFEKQADWLYKELIKTGKTPRSFEAHSLGGLILTQLMNKYPELVDHAIITCAPTRTNKELYPTPFVWALKGGLANPEQAFKLMNKIPALNFFTKLKNWQDAFRVYLGHIGEKGRSQWDEVIEDTSWTIPKYLQYGEKDTMVNIAGMGAAREATGAVYWENPNGGHNSIGNHEAARDIHLRLAAEADRRGVSARVN</sequence>
<dbReference type="Gene3D" id="3.40.50.1820">
    <property type="entry name" value="alpha/beta hydrolase"/>
    <property type="match status" value="1"/>
</dbReference>
<gene>
    <name evidence="1" type="ORF">A2966_00870</name>
</gene>
<dbReference type="InterPro" id="IPR029058">
    <property type="entry name" value="AB_hydrolase_fold"/>
</dbReference>
<dbReference type="EMBL" id="MGAR01000034">
    <property type="protein sequence ID" value="OGK51175.1"/>
    <property type="molecule type" value="Genomic_DNA"/>
</dbReference>
<name>A0A1F7J6D2_9BACT</name>
<protein>
    <submittedName>
        <fullName evidence="1">Uncharacterized protein</fullName>
    </submittedName>
</protein>
<dbReference type="STRING" id="1802067.A2966_00870"/>